<proteinExistence type="predicted"/>
<keyword evidence="1" id="KW-1133">Transmembrane helix</keyword>
<comment type="caution">
    <text evidence="2">The sequence shown here is derived from an EMBL/GenBank/DDBJ whole genome shotgun (WGS) entry which is preliminary data.</text>
</comment>
<evidence type="ECO:0000256" key="1">
    <source>
        <dbReference type="SAM" id="Phobius"/>
    </source>
</evidence>
<protein>
    <submittedName>
        <fullName evidence="2">Uncharacterized protein</fullName>
    </submittedName>
</protein>
<reference evidence="2 3" key="1">
    <citation type="journal article" date="2016" name="Nat. Commun.">
        <title>Thousands of microbial genomes shed light on interconnected biogeochemical processes in an aquifer system.</title>
        <authorList>
            <person name="Anantharaman K."/>
            <person name="Brown C.T."/>
            <person name="Hug L.A."/>
            <person name="Sharon I."/>
            <person name="Castelle C.J."/>
            <person name="Probst A.J."/>
            <person name="Thomas B.C."/>
            <person name="Singh A."/>
            <person name="Wilkins M.J."/>
            <person name="Karaoz U."/>
            <person name="Brodie E.L."/>
            <person name="Williams K.H."/>
            <person name="Hubbard S.S."/>
            <person name="Banfield J.F."/>
        </authorList>
    </citation>
    <scope>NUCLEOTIDE SEQUENCE [LARGE SCALE GENOMIC DNA]</scope>
</reference>
<dbReference type="EMBL" id="MHSS01000002">
    <property type="protein sequence ID" value="OHA48836.1"/>
    <property type="molecule type" value="Genomic_DNA"/>
</dbReference>
<organism evidence="2 3">
    <name type="scientific">Candidatus Terrybacteria bacterium RIFCSPHIGHO2_01_FULL_48_17</name>
    <dbReference type="NCBI Taxonomy" id="1802362"/>
    <lineage>
        <taxon>Bacteria</taxon>
        <taxon>Candidatus Terryibacteriota</taxon>
    </lineage>
</organism>
<feature type="transmembrane region" description="Helical" evidence="1">
    <location>
        <begin position="190"/>
        <end position="211"/>
    </location>
</feature>
<dbReference type="AlphaFoldDB" id="A0A1G2PKJ9"/>
<accession>A0A1G2PKJ9</accession>
<evidence type="ECO:0000313" key="2">
    <source>
        <dbReference type="EMBL" id="OHA48836.1"/>
    </source>
</evidence>
<dbReference type="Proteomes" id="UP000177629">
    <property type="component" value="Unassembled WGS sequence"/>
</dbReference>
<name>A0A1G2PKJ9_9BACT</name>
<keyword evidence="1" id="KW-0812">Transmembrane</keyword>
<evidence type="ECO:0000313" key="3">
    <source>
        <dbReference type="Proteomes" id="UP000177629"/>
    </source>
</evidence>
<gene>
    <name evidence="2" type="ORF">A2806_04025</name>
</gene>
<sequence length="323" mass="36394">MMRKFFFLGLLCALIGGLGIASFLFSRGWIPEGLPREMGPRETTVSATWRNSHVAFADTAYLEVAVVASADLAVPDTITIHSPMQTIDFVIEGEKQKIVRSGNQIIAIRTFSFRCLTCLARQDGYSFSRGAITLQRINAKSASTIRYDLPKLFITSRLVPQNLAEPIFEPDRLEAPEFSQPHWLNTLVVFLPWMFVAATVGAIVWTALFVLRKEPSSAAQKITLRLCCSKLRSIAKAVPRASTREEIQRLCDSAWYWFAEALNLIGTSEVQETILKRLDAFAFGEPQDLPVDQFRTVAHEEIVGALLSVRKLRFGRIRRWIGW</sequence>
<keyword evidence="1" id="KW-0472">Membrane</keyword>
<dbReference type="STRING" id="1802362.A2806_04025"/>